<keyword evidence="3" id="KW-1185">Reference proteome</keyword>
<name>A0A938X9E2_9FIRM</name>
<dbReference type="PROSITE" id="PS51186">
    <property type="entry name" value="GNAT"/>
    <property type="match status" value="1"/>
</dbReference>
<dbReference type="PANTHER" id="PTHR43617">
    <property type="entry name" value="L-AMINO ACID N-ACETYLTRANSFERASE"/>
    <property type="match status" value="1"/>
</dbReference>
<proteinExistence type="predicted"/>
<dbReference type="SUPFAM" id="SSF55729">
    <property type="entry name" value="Acyl-CoA N-acyltransferases (Nat)"/>
    <property type="match status" value="1"/>
</dbReference>
<dbReference type="Pfam" id="PF00583">
    <property type="entry name" value="Acetyltransf_1"/>
    <property type="match status" value="1"/>
</dbReference>
<dbReference type="PANTHER" id="PTHR43617:SF2">
    <property type="entry name" value="UPF0039 PROTEIN SLL0451"/>
    <property type="match status" value="1"/>
</dbReference>
<reference evidence="2" key="1">
    <citation type="submission" date="2020-08" db="EMBL/GenBank/DDBJ databases">
        <authorList>
            <person name="Cejkova D."/>
            <person name="Kubasova T."/>
            <person name="Jahodarova E."/>
            <person name="Rychlik I."/>
        </authorList>
    </citation>
    <scope>NUCLEOTIDE SEQUENCE</scope>
    <source>
        <strain evidence="2">An559</strain>
    </source>
</reference>
<dbReference type="CDD" id="cd04301">
    <property type="entry name" value="NAT_SF"/>
    <property type="match status" value="1"/>
</dbReference>
<protein>
    <submittedName>
        <fullName evidence="2">GNAT family N-acetyltransferase</fullName>
    </submittedName>
</protein>
<sequence length="225" mass="26129">MKQLKEKEYEEFQQYLYNKAHGYIWTPDTLELICGSNDNEPEPIGRQILEMLGRVRNEHISHMTSDKHKKYVIRSLRKGETDLLKDFLYEAIFIPKGTESPARDIIEKPELRVYTDDFGTRKGDNCLVADFGGKVVGAVWTRIMDDYGHVDDETPSFAISLYKEYRGQGIGSQLMVKMLELLKWQGYERASLAVQKENYAVKMYKNVGFKTVDENAEEYIMVCEL</sequence>
<dbReference type="Proteomes" id="UP000774750">
    <property type="component" value="Unassembled WGS sequence"/>
</dbReference>
<evidence type="ECO:0000313" key="3">
    <source>
        <dbReference type="Proteomes" id="UP000774750"/>
    </source>
</evidence>
<organism evidence="2 3">
    <name type="scientific">Merdimmobilis hominis</name>
    <dbReference type="NCBI Taxonomy" id="2897707"/>
    <lineage>
        <taxon>Bacteria</taxon>
        <taxon>Bacillati</taxon>
        <taxon>Bacillota</taxon>
        <taxon>Clostridia</taxon>
        <taxon>Eubacteriales</taxon>
        <taxon>Oscillospiraceae</taxon>
        <taxon>Merdimmobilis</taxon>
    </lineage>
</organism>
<dbReference type="InterPro" id="IPR050276">
    <property type="entry name" value="MshD_Acetyltransferase"/>
</dbReference>
<dbReference type="GO" id="GO:0016747">
    <property type="term" value="F:acyltransferase activity, transferring groups other than amino-acyl groups"/>
    <property type="evidence" value="ECO:0007669"/>
    <property type="project" value="InterPro"/>
</dbReference>
<accession>A0A938X9E2</accession>
<evidence type="ECO:0000259" key="1">
    <source>
        <dbReference type="PROSITE" id="PS51186"/>
    </source>
</evidence>
<reference evidence="2" key="2">
    <citation type="journal article" date="2021" name="Sci. Rep.">
        <title>The distribution of antibiotic resistance genes in chicken gut microbiota commensals.</title>
        <authorList>
            <person name="Juricova H."/>
            <person name="Matiasovicova J."/>
            <person name="Kubasova T."/>
            <person name="Cejkova D."/>
            <person name="Rychlik I."/>
        </authorList>
    </citation>
    <scope>NUCLEOTIDE SEQUENCE</scope>
    <source>
        <strain evidence="2">An559</strain>
    </source>
</reference>
<dbReference type="AlphaFoldDB" id="A0A938X9E2"/>
<dbReference type="EMBL" id="JACJKY010000018">
    <property type="protein sequence ID" value="MBM6921540.1"/>
    <property type="molecule type" value="Genomic_DNA"/>
</dbReference>
<feature type="domain" description="N-acetyltransferase" evidence="1">
    <location>
        <begin position="71"/>
        <end position="225"/>
    </location>
</feature>
<gene>
    <name evidence="2" type="ORF">H6A12_10265</name>
</gene>
<dbReference type="InterPro" id="IPR000182">
    <property type="entry name" value="GNAT_dom"/>
</dbReference>
<dbReference type="InterPro" id="IPR016181">
    <property type="entry name" value="Acyl_CoA_acyltransferase"/>
</dbReference>
<dbReference type="Gene3D" id="3.40.630.30">
    <property type="match status" value="1"/>
</dbReference>
<evidence type="ECO:0000313" key="2">
    <source>
        <dbReference type="EMBL" id="MBM6921540.1"/>
    </source>
</evidence>
<comment type="caution">
    <text evidence="2">The sequence shown here is derived from an EMBL/GenBank/DDBJ whole genome shotgun (WGS) entry which is preliminary data.</text>
</comment>